<dbReference type="SUPFAM" id="SSF47384">
    <property type="entry name" value="Homodimeric domain of signal transducing histidine kinase"/>
    <property type="match status" value="1"/>
</dbReference>
<evidence type="ECO:0000259" key="8">
    <source>
        <dbReference type="PROSITE" id="PS50109"/>
    </source>
</evidence>
<proteinExistence type="predicted"/>
<comment type="catalytic activity">
    <reaction evidence="1">
        <text>ATP + protein L-histidine = ADP + protein N-phospho-L-histidine.</text>
        <dbReference type="EC" id="2.7.13.3"/>
    </reaction>
</comment>
<evidence type="ECO:0000256" key="2">
    <source>
        <dbReference type="ARBA" id="ARBA00012438"/>
    </source>
</evidence>
<dbReference type="GO" id="GO:0000155">
    <property type="term" value="F:phosphorelay sensor kinase activity"/>
    <property type="evidence" value="ECO:0007669"/>
    <property type="project" value="InterPro"/>
</dbReference>
<dbReference type="EC" id="2.7.13.3" evidence="2"/>
<dbReference type="PANTHER" id="PTHR43065">
    <property type="entry name" value="SENSOR HISTIDINE KINASE"/>
    <property type="match status" value="1"/>
</dbReference>
<keyword evidence="5" id="KW-0902">Two-component regulatory system</keyword>
<keyword evidence="3" id="KW-0597">Phosphoprotein</keyword>
<dbReference type="EMBL" id="MJGC01000121">
    <property type="protein sequence ID" value="OEJ72546.1"/>
    <property type="molecule type" value="Genomic_DNA"/>
</dbReference>
<feature type="compositionally biased region" description="Polar residues" evidence="7">
    <location>
        <begin position="1"/>
        <end position="10"/>
    </location>
</feature>
<keyword evidence="6" id="KW-0175">Coiled coil</keyword>
<reference evidence="10" key="1">
    <citation type="submission" date="2016-09" db="EMBL/GenBank/DDBJ databases">
        <title>Draft genome of thermotolerant cyanobacterium Desertifilum sp. strain IPPAS B-1220.</title>
        <authorList>
            <person name="Sinetova M.A."/>
            <person name="Bolakhan K."/>
            <person name="Zayadan B.K."/>
            <person name="Mironov K.S."/>
            <person name="Ustinova V."/>
            <person name="Kupriyanova E.V."/>
            <person name="Sidorov R.A."/>
            <person name="Skrypnik A.N."/>
            <person name="Gogoleva N.E."/>
            <person name="Gogolev Y.V."/>
            <person name="Los D.A."/>
        </authorList>
    </citation>
    <scope>NUCLEOTIDE SEQUENCE [LARGE SCALE GENOMIC DNA]</scope>
    <source>
        <strain evidence="10">IPPAS B-1220</strain>
    </source>
</reference>
<feature type="region of interest" description="Disordered" evidence="7">
    <location>
        <begin position="1"/>
        <end position="35"/>
    </location>
</feature>
<dbReference type="Gene3D" id="3.30.450.20">
    <property type="entry name" value="PAS domain"/>
    <property type="match status" value="2"/>
</dbReference>
<dbReference type="SMART" id="SM00091">
    <property type="entry name" value="PAS"/>
    <property type="match status" value="2"/>
</dbReference>
<dbReference type="InterPro" id="IPR036097">
    <property type="entry name" value="HisK_dim/P_sf"/>
</dbReference>
<protein>
    <recommendedName>
        <fullName evidence="2">histidine kinase</fullName>
        <ecNumber evidence="2">2.7.13.3</ecNumber>
    </recommendedName>
</protein>
<dbReference type="NCBIfam" id="TIGR00229">
    <property type="entry name" value="sensory_box"/>
    <property type="match status" value="1"/>
</dbReference>
<keyword evidence="4" id="KW-0808">Transferase</keyword>
<evidence type="ECO:0000259" key="9">
    <source>
        <dbReference type="PROSITE" id="PS50112"/>
    </source>
</evidence>
<evidence type="ECO:0000256" key="7">
    <source>
        <dbReference type="SAM" id="MobiDB-lite"/>
    </source>
</evidence>
<dbReference type="CDD" id="cd00082">
    <property type="entry name" value="HisKA"/>
    <property type="match status" value="1"/>
</dbReference>
<dbReference type="PRINTS" id="PR00344">
    <property type="entry name" value="BCTRLSENSOR"/>
</dbReference>
<dbReference type="InterPro" id="IPR004358">
    <property type="entry name" value="Sig_transdc_His_kin-like_C"/>
</dbReference>
<evidence type="ECO:0000256" key="1">
    <source>
        <dbReference type="ARBA" id="ARBA00000085"/>
    </source>
</evidence>
<keyword evidence="4" id="KW-0418">Kinase</keyword>
<dbReference type="Pfam" id="PF08448">
    <property type="entry name" value="PAS_4"/>
    <property type="match status" value="2"/>
</dbReference>
<sequence length="576" mass="66271">MLTPETNSSGKPKVVSTAQYLRKKEEQEQKSDRRKNIPQNQQFFHILESITDGFFALDGQWRFIYVNHRAERILLKSRQDLIGQIIWDEFPELVGSHFEREYRQAVEQNTPVHFESYYPHLGLWVEVRAFPTEDGLAVYFVDITKYKKTEAALRQSEIRNQAFLQVIPDLLFRLNQQGDYLDVSAANPDQLLLPIREVIGKNLRDTLPEAVAKTTLDRLQKALETNTIQVFEFSLPLNQTPRMYEARIVKSGENEAIIIVRDITERQAIEEARKQNETKLREQAQQLEITLHQLQTTQTQLVQHEKMSSLGQLVAGIAHEINNPINFIYGNLNYANTYAREILTLLKLYERHYPEPAAEIHNLAQDIDIEFILSDFPNLIESMRVGAERIRQIVLSLRNFSRLDEDGLKSSDLHEGLDNTLLILQHRLKRKDNHPGIQVIQNYSQLPSVECFPGQLNQVFMNLLCNAIDALEEKFDFSCLSPSEPLPTIWINTQVLTRHSKVAIAIRDNGIGMDRSAINRLFDPFFTTKPVGKGTGLGLSISYQIIVNHHRGQLSCNSEPGIGSEFVIELPIFRRH</sequence>
<dbReference type="STRING" id="1781255.BH720_23885"/>
<dbReference type="PROSITE" id="PS50112">
    <property type="entry name" value="PAS"/>
    <property type="match status" value="1"/>
</dbReference>
<accession>A0A1E5QD13</accession>
<dbReference type="OrthoDB" id="569699at2"/>
<dbReference type="SUPFAM" id="SSF55785">
    <property type="entry name" value="PYP-like sensor domain (PAS domain)"/>
    <property type="match status" value="2"/>
</dbReference>
<evidence type="ECO:0000256" key="5">
    <source>
        <dbReference type="ARBA" id="ARBA00023012"/>
    </source>
</evidence>
<dbReference type="SMART" id="SM00387">
    <property type="entry name" value="HATPase_c"/>
    <property type="match status" value="1"/>
</dbReference>
<dbReference type="PROSITE" id="PS50109">
    <property type="entry name" value="HIS_KIN"/>
    <property type="match status" value="1"/>
</dbReference>
<feature type="domain" description="PAS" evidence="9">
    <location>
        <begin position="39"/>
        <end position="109"/>
    </location>
</feature>
<evidence type="ECO:0000256" key="4">
    <source>
        <dbReference type="ARBA" id="ARBA00022777"/>
    </source>
</evidence>
<gene>
    <name evidence="10" type="ORF">BH720_23885</name>
</gene>
<dbReference type="Gene3D" id="3.30.565.10">
    <property type="entry name" value="Histidine kinase-like ATPase, C-terminal domain"/>
    <property type="match status" value="1"/>
</dbReference>
<comment type="caution">
    <text evidence="10">The sequence shown here is derived from an EMBL/GenBank/DDBJ whole genome shotgun (WGS) entry which is preliminary data.</text>
</comment>
<name>A0A1E5QD13_9CYAN</name>
<dbReference type="InterPro" id="IPR003661">
    <property type="entry name" value="HisK_dim/P_dom"/>
</dbReference>
<dbReference type="InterPro" id="IPR000014">
    <property type="entry name" value="PAS"/>
</dbReference>
<dbReference type="InterPro" id="IPR036890">
    <property type="entry name" value="HATPase_C_sf"/>
</dbReference>
<dbReference type="InterPro" id="IPR003594">
    <property type="entry name" value="HATPase_dom"/>
</dbReference>
<dbReference type="CDD" id="cd00130">
    <property type="entry name" value="PAS"/>
    <property type="match status" value="2"/>
</dbReference>
<dbReference type="InterPro" id="IPR005467">
    <property type="entry name" value="His_kinase_dom"/>
</dbReference>
<dbReference type="RefSeq" id="WP_069969739.1">
    <property type="nucleotide sequence ID" value="NZ_CM124774.1"/>
</dbReference>
<dbReference type="Gene3D" id="1.10.287.130">
    <property type="match status" value="1"/>
</dbReference>
<feature type="coiled-coil region" evidence="6">
    <location>
        <begin position="266"/>
        <end position="297"/>
    </location>
</feature>
<dbReference type="AlphaFoldDB" id="A0A1E5QD13"/>
<feature type="compositionally biased region" description="Basic and acidic residues" evidence="7">
    <location>
        <begin position="22"/>
        <end position="35"/>
    </location>
</feature>
<evidence type="ECO:0000256" key="3">
    <source>
        <dbReference type="ARBA" id="ARBA00022553"/>
    </source>
</evidence>
<dbReference type="InterPro" id="IPR035965">
    <property type="entry name" value="PAS-like_dom_sf"/>
</dbReference>
<evidence type="ECO:0000313" key="10">
    <source>
        <dbReference type="EMBL" id="OEJ72546.1"/>
    </source>
</evidence>
<feature type="domain" description="Histidine kinase" evidence="8">
    <location>
        <begin position="316"/>
        <end position="574"/>
    </location>
</feature>
<dbReference type="Pfam" id="PF02518">
    <property type="entry name" value="HATPase_c"/>
    <property type="match status" value="1"/>
</dbReference>
<dbReference type="SUPFAM" id="SSF55874">
    <property type="entry name" value="ATPase domain of HSP90 chaperone/DNA topoisomerase II/histidine kinase"/>
    <property type="match status" value="1"/>
</dbReference>
<dbReference type="InterPro" id="IPR013656">
    <property type="entry name" value="PAS_4"/>
</dbReference>
<dbReference type="PANTHER" id="PTHR43065:SF50">
    <property type="entry name" value="HISTIDINE KINASE"/>
    <property type="match status" value="1"/>
</dbReference>
<evidence type="ECO:0000256" key="6">
    <source>
        <dbReference type="SAM" id="Coils"/>
    </source>
</evidence>
<organism evidence="10">
    <name type="scientific">Desertifilum tharense IPPAS B-1220</name>
    <dbReference type="NCBI Taxonomy" id="1781255"/>
    <lineage>
        <taxon>Bacteria</taxon>
        <taxon>Bacillati</taxon>
        <taxon>Cyanobacteriota</taxon>
        <taxon>Cyanophyceae</taxon>
        <taxon>Desertifilales</taxon>
        <taxon>Desertifilaceae</taxon>
        <taxon>Desertifilum</taxon>
    </lineage>
</organism>
<dbReference type="SMART" id="SM00388">
    <property type="entry name" value="HisKA"/>
    <property type="match status" value="1"/>
</dbReference>